<keyword evidence="6" id="KW-0479">Metal-binding</keyword>
<dbReference type="SMART" id="SM00929">
    <property type="entry name" value="NADH-G_4Fe-4S_3"/>
    <property type="match status" value="1"/>
</dbReference>
<dbReference type="SUPFAM" id="SSF54862">
    <property type="entry name" value="4Fe-4S ferredoxins"/>
    <property type="match status" value="1"/>
</dbReference>
<dbReference type="InterPro" id="IPR023753">
    <property type="entry name" value="FAD/NAD-binding_dom"/>
</dbReference>
<accession>A0A1M6BX73</accession>
<dbReference type="InterPro" id="IPR036188">
    <property type="entry name" value="FAD/NAD-bd_sf"/>
</dbReference>
<dbReference type="InterPro" id="IPR017896">
    <property type="entry name" value="4Fe4S_Fe-S-bd"/>
</dbReference>
<dbReference type="CDD" id="cd00207">
    <property type="entry name" value="fer2"/>
    <property type="match status" value="1"/>
</dbReference>
<dbReference type="Gene3D" id="3.30.70.20">
    <property type="match status" value="1"/>
</dbReference>
<dbReference type="Pfam" id="PF07992">
    <property type="entry name" value="Pyr_redox_2"/>
    <property type="match status" value="1"/>
</dbReference>
<evidence type="ECO:0000256" key="11">
    <source>
        <dbReference type="ARBA" id="ARBA00023027"/>
    </source>
</evidence>
<dbReference type="Pfam" id="PF13510">
    <property type="entry name" value="Fer2_4"/>
    <property type="match status" value="1"/>
</dbReference>
<evidence type="ECO:0000259" key="14">
    <source>
        <dbReference type="PROSITE" id="PS51085"/>
    </source>
</evidence>
<dbReference type="Gene3D" id="1.10.1060.10">
    <property type="entry name" value="Alpha-helical ferredoxin"/>
    <property type="match status" value="1"/>
</dbReference>
<name>A0A1M6BX73_9FIRM</name>
<evidence type="ECO:0000313" key="17">
    <source>
        <dbReference type="EMBL" id="SHI53362.1"/>
    </source>
</evidence>
<dbReference type="EMBL" id="FQYT01000004">
    <property type="protein sequence ID" value="SHI53362.1"/>
    <property type="molecule type" value="Genomic_DNA"/>
</dbReference>
<evidence type="ECO:0000256" key="6">
    <source>
        <dbReference type="ARBA" id="ARBA00022723"/>
    </source>
</evidence>
<dbReference type="SUPFAM" id="SSF46548">
    <property type="entry name" value="alpha-helical ferredoxin"/>
    <property type="match status" value="1"/>
</dbReference>
<comment type="cofactor">
    <cofactor evidence="1">
        <name>[4Fe-4S] cluster</name>
        <dbReference type="ChEBI" id="CHEBI:49883"/>
    </cofactor>
</comment>
<dbReference type="Gene3D" id="3.40.50.720">
    <property type="entry name" value="NAD(P)-binding Rossmann-like Domain"/>
    <property type="match status" value="1"/>
</dbReference>
<evidence type="ECO:0000259" key="16">
    <source>
        <dbReference type="PROSITE" id="PS51839"/>
    </source>
</evidence>
<dbReference type="InterPro" id="IPR001041">
    <property type="entry name" value="2Fe-2S_ferredoxin-type"/>
</dbReference>
<sequence length="708" mass="77107">MAVITIDGIRLNVENNRNVLDCALEAGVYIPHLCHHPALSELGSCRMCIVEVEGRDGVETSCTMKAKDGMVIHTKSERLTKLRTLAMELLLSAHPEDCSTCPVYGDCELQTLMQYIGASGGRVKMRSKGFKSDDRNPLFIHDMNRCILCGRCVRACDELRGVKVLRYNKKDMETYVGTIHDKLLADADCRFCGACAQVCPTGTIRDKVSFIGSGKTREDVMIPCKAACPAGTDVPRYVRLTKEGKYSEATAVVREKAPMPKVLGYICNHVCELDCKRGQVNSPISIRNIKRFAAEHDVEKIWEGKGISAPSTGKRVCVVGGGPAGLIAAHYLRKKGHEVVLKEALEKTGGMLQYGIPSYRLPREIVDEEVDILMKAGVTVETGVRIENPERLLGEGFDAVLMATGTHSGVRLPIEGNCLEGVLLNIDFLRNVSMGIDPGMGEKVVVLGGGNVAFDCARSAKRLGAREVHLACLEAENAMPADKEEIEQALEEGIFVHPGRTFEKITGEEHCSGMLLMEVESFSFDANRNAVIRKVDGSEQLIEADTVIFAVGQRSAITEESGLKLGRGNSILVGENSLKTDKEGIFAAGDVVYGTASVIRAIASGRKAAAEIDVYLGGDGDINEILAPVEKPNPHIGVIEKFGYLERIQPDLALPGERAENFGLMDFGICEKKIGCETERCLQCDLRLQIQGPKLWGDYSSQTIKEAE</sequence>
<dbReference type="InterPro" id="IPR054351">
    <property type="entry name" value="NADH_UbQ_OxRdtase_ferredoxin"/>
</dbReference>
<evidence type="ECO:0000256" key="2">
    <source>
        <dbReference type="ARBA" id="ARBA00004370"/>
    </source>
</evidence>
<dbReference type="FunFam" id="3.10.20.740:FF:000004">
    <property type="entry name" value="NADH-quinone oxidoreductase"/>
    <property type="match status" value="1"/>
</dbReference>
<evidence type="ECO:0000256" key="12">
    <source>
        <dbReference type="ARBA" id="ARBA00023136"/>
    </source>
</evidence>
<dbReference type="GO" id="GO:0051537">
    <property type="term" value="F:2 iron, 2 sulfur cluster binding"/>
    <property type="evidence" value="ECO:0007669"/>
    <property type="project" value="UniProtKB-KW"/>
</dbReference>
<comment type="similarity">
    <text evidence="3">Belongs to the complex I 75 kDa subunit family.</text>
</comment>
<evidence type="ECO:0000256" key="1">
    <source>
        <dbReference type="ARBA" id="ARBA00001966"/>
    </source>
</evidence>
<gene>
    <name evidence="17" type="ORF">SAMN02745691_00416</name>
</gene>
<dbReference type="InterPro" id="IPR017900">
    <property type="entry name" value="4Fe4S_Fe_S_CS"/>
</dbReference>
<dbReference type="STRING" id="1122934.SAMN02745691_00416"/>
<dbReference type="PRINTS" id="PR00419">
    <property type="entry name" value="ADXRDTASE"/>
</dbReference>
<evidence type="ECO:0000256" key="7">
    <source>
        <dbReference type="ARBA" id="ARBA00022737"/>
    </source>
</evidence>
<comment type="subcellular location">
    <subcellularLocation>
        <location evidence="2">Membrane</location>
    </subcellularLocation>
</comment>
<dbReference type="Pfam" id="PF14691">
    <property type="entry name" value="Fer4_20"/>
    <property type="match status" value="1"/>
</dbReference>
<evidence type="ECO:0000256" key="9">
    <source>
        <dbReference type="ARBA" id="ARBA00023004"/>
    </source>
</evidence>
<dbReference type="SUPFAM" id="SSF54292">
    <property type="entry name" value="2Fe-2S ferredoxin-like"/>
    <property type="match status" value="1"/>
</dbReference>
<organism evidence="17 18">
    <name type="scientific">Parasporobacterium paucivorans DSM 15970</name>
    <dbReference type="NCBI Taxonomy" id="1122934"/>
    <lineage>
        <taxon>Bacteria</taxon>
        <taxon>Bacillati</taxon>
        <taxon>Bacillota</taxon>
        <taxon>Clostridia</taxon>
        <taxon>Lachnospirales</taxon>
        <taxon>Lachnospiraceae</taxon>
        <taxon>Parasporobacterium</taxon>
    </lineage>
</organism>
<keyword evidence="5" id="KW-0001">2Fe-2S</keyword>
<dbReference type="GO" id="GO:0046872">
    <property type="term" value="F:metal ion binding"/>
    <property type="evidence" value="ECO:0007669"/>
    <property type="project" value="UniProtKB-KW"/>
</dbReference>
<dbReference type="Gene3D" id="3.50.50.60">
    <property type="entry name" value="FAD/NAD(P)-binding domain"/>
    <property type="match status" value="1"/>
</dbReference>
<dbReference type="InterPro" id="IPR009051">
    <property type="entry name" value="Helical_ferredxn"/>
</dbReference>
<feature type="domain" description="4Fe-4S ferredoxin-type" evidence="15">
    <location>
        <begin position="137"/>
        <end position="167"/>
    </location>
</feature>
<evidence type="ECO:0000256" key="5">
    <source>
        <dbReference type="ARBA" id="ARBA00022714"/>
    </source>
</evidence>
<dbReference type="Pfam" id="PF10588">
    <property type="entry name" value="NADH-G_4Fe-4S_3"/>
    <property type="match status" value="1"/>
</dbReference>
<dbReference type="PROSITE" id="PS51839">
    <property type="entry name" value="4FE4S_HC3"/>
    <property type="match status" value="1"/>
</dbReference>
<protein>
    <submittedName>
        <fullName evidence="17">NADPH-dependent glutamate synthase beta chain</fullName>
    </submittedName>
</protein>
<dbReference type="Proteomes" id="UP000184342">
    <property type="component" value="Unassembled WGS sequence"/>
</dbReference>
<dbReference type="GO" id="GO:0016020">
    <property type="term" value="C:membrane"/>
    <property type="evidence" value="ECO:0007669"/>
    <property type="project" value="UniProtKB-SubCell"/>
</dbReference>
<feature type="domain" description="4Fe-4S His(Cys)3-ligated-type" evidence="16">
    <location>
        <begin position="78"/>
        <end position="117"/>
    </location>
</feature>
<keyword evidence="8" id="KW-1278">Translocase</keyword>
<keyword evidence="7" id="KW-0677">Repeat</keyword>
<proteinExistence type="inferred from homology"/>
<evidence type="ECO:0000256" key="4">
    <source>
        <dbReference type="ARBA" id="ARBA00022485"/>
    </source>
</evidence>
<dbReference type="InterPro" id="IPR028261">
    <property type="entry name" value="DPD_II"/>
</dbReference>
<evidence type="ECO:0000256" key="8">
    <source>
        <dbReference type="ARBA" id="ARBA00022967"/>
    </source>
</evidence>
<dbReference type="SUPFAM" id="SSF51971">
    <property type="entry name" value="Nucleotide-binding domain"/>
    <property type="match status" value="1"/>
</dbReference>
<evidence type="ECO:0000313" key="18">
    <source>
        <dbReference type="Proteomes" id="UP000184342"/>
    </source>
</evidence>
<dbReference type="PANTHER" id="PTHR42783:SF3">
    <property type="entry name" value="GLUTAMATE SYNTHASE [NADPH] SMALL CHAIN-RELATED"/>
    <property type="match status" value="1"/>
</dbReference>
<keyword evidence="9" id="KW-0408">Iron</keyword>
<comment type="cofactor">
    <cofactor evidence="13">
        <name>[2Fe-2S] cluster</name>
        <dbReference type="ChEBI" id="CHEBI:190135"/>
    </cofactor>
</comment>
<dbReference type="RefSeq" id="WP_073992709.1">
    <property type="nucleotide sequence ID" value="NZ_FQYT01000004.1"/>
</dbReference>
<dbReference type="Gene3D" id="3.10.20.740">
    <property type="match status" value="1"/>
</dbReference>
<dbReference type="GO" id="GO:0051539">
    <property type="term" value="F:4 iron, 4 sulfur cluster binding"/>
    <property type="evidence" value="ECO:0007669"/>
    <property type="project" value="UniProtKB-KW"/>
</dbReference>
<feature type="domain" description="2Fe-2S ferredoxin-type" evidence="14">
    <location>
        <begin position="1"/>
        <end position="78"/>
    </location>
</feature>
<keyword evidence="11" id="KW-0520">NAD</keyword>
<dbReference type="Pfam" id="PF22117">
    <property type="entry name" value="Fer4_Nqo3"/>
    <property type="match status" value="1"/>
</dbReference>
<dbReference type="InterPro" id="IPR036010">
    <property type="entry name" value="2Fe-2S_ferredoxin-like_sf"/>
</dbReference>
<dbReference type="PROSITE" id="PS51379">
    <property type="entry name" value="4FE4S_FER_2"/>
    <property type="match status" value="2"/>
</dbReference>
<feature type="domain" description="4Fe-4S ferredoxin-type" evidence="15">
    <location>
        <begin position="181"/>
        <end position="209"/>
    </location>
</feature>
<dbReference type="OrthoDB" id="9803192at2"/>
<dbReference type="InterPro" id="IPR019574">
    <property type="entry name" value="NADH_UbQ_OxRdtase_Gsu_4Fe4S-bd"/>
</dbReference>
<evidence type="ECO:0000256" key="3">
    <source>
        <dbReference type="ARBA" id="ARBA00005404"/>
    </source>
</evidence>
<evidence type="ECO:0000259" key="15">
    <source>
        <dbReference type="PROSITE" id="PS51379"/>
    </source>
</evidence>
<dbReference type="PANTHER" id="PTHR42783">
    <property type="entry name" value="GLUTAMATE SYNTHASE [NADPH] SMALL CHAIN"/>
    <property type="match status" value="1"/>
</dbReference>
<keyword evidence="4" id="KW-0004">4Fe-4S</keyword>
<dbReference type="PROSITE" id="PS00198">
    <property type="entry name" value="4FE4S_FER_1"/>
    <property type="match status" value="1"/>
</dbReference>
<evidence type="ECO:0000256" key="13">
    <source>
        <dbReference type="ARBA" id="ARBA00034078"/>
    </source>
</evidence>
<dbReference type="PROSITE" id="PS51085">
    <property type="entry name" value="2FE2S_FER_2"/>
    <property type="match status" value="1"/>
</dbReference>
<evidence type="ECO:0000256" key="10">
    <source>
        <dbReference type="ARBA" id="ARBA00023014"/>
    </source>
</evidence>
<dbReference type="GO" id="GO:0016491">
    <property type="term" value="F:oxidoreductase activity"/>
    <property type="evidence" value="ECO:0007669"/>
    <property type="project" value="InterPro"/>
</dbReference>
<keyword evidence="10" id="KW-0411">Iron-sulfur</keyword>
<reference evidence="17 18" key="1">
    <citation type="submission" date="2016-11" db="EMBL/GenBank/DDBJ databases">
        <authorList>
            <person name="Jaros S."/>
            <person name="Januszkiewicz K."/>
            <person name="Wedrychowicz H."/>
        </authorList>
    </citation>
    <scope>NUCLEOTIDE SEQUENCE [LARGE SCALE GENOMIC DNA]</scope>
    <source>
        <strain evidence="17 18">DSM 15970</strain>
    </source>
</reference>
<keyword evidence="12" id="KW-0472">Membrane</keyword>
<dbReference type="FunFam" id="3.30.70.20:FF:000035">
    <property type="entry name" value="Iron hydrogenase 1"/>
    <property type="match status" value="1"/>
</dbReference>
<dbReference type="AlphaFoldDB" id="A0A1M6BX73"/>
<keyword evidence="18" id="KW-1185">Reference proteome</keyword>